<evidence type="ECO:0000313" key="3">
    <source>
        <dbReference type="Proteomes" id="UP000011134"/>
    </source>
</evidence>
<feature type="region of interest" description="Disordered" evidence="1">
    <location>
        <begin position="1"/>
        <end position="22"/>
    </location>
</feature>
<dbReference type="OrthoDB" id="9816400at2"/>
<feature type="region of interest" description="Disordered" evidence="1">
    <location>
        <begin position="33"/>
        <end position="52"/>
    </location>
</feature>
<dbReference type="EMBL" id="AMZO01000025">
    <property type="protein sequence ID" value="ELR64585.1"/>
    <property type="molecule type" value="Genomic_DNA"/>
</dbReference>
<dbReference type="InterPro" id="IPR006530">
    <property type="entry name" value="YD"/>
</dbReference>
<feature type="compositionally biased region" description="Polar residues" evidence="1">
    <location>
        <begin position="1"/>
        <end position="14"/>
    </location>
</feature>
<dbReference type="AlphaFoldDB" id="L8J6U7"/>
<dbReference type="Gene3D" id="2.180.10.10">
    <property type="entry name" value="RHS repeat-associated core"/>
    <property type="match status" value="1"/>
</dbReference>
<proteinExistence type="predicted"/>
<dbReference type="RefSeq" id="WP_007467919.1">
    <property type="nucleotide sequence ID" value="NZ_AMZO01000025.1"/>
</dbReference>
<evidence type="ECO:0000313" key="2">
    <source>
        <dbReference type="EMBL" id="ELR64585.1"/>
    </source>
</evidence>
<evidence type="ECO:0000256" key="1">
    <source>
        <dbReference type="SAM" id="MobiDB-lite"/>
    </source>
</evidence>
<organism evidence="2 3">
    <name type="scientific">Photobacterium marinum</name>
    <dbReference type="NCBI Taxonomy" id="1056511"/>
    <lineage>
        <taxon>Bacteria</taxon>
        <taxon>Pseudomonadati</taxon>
        <taxon>Pseudomonadota</taxon>
        <taxon>Gammaproteobacteria</taxon>
        <taxon>Vibrionales</taxon>
        <taxon>Vibrionaceae</taxon>
        <taxon>Photobacterium</taxon>
    </lineage>
</organism>
<dbReference type="InterPro" id="IPR031325">
    <property type="entry name" value="RHS_repeat"/>
</dbReference>
<protein>
    <submittedName>
        <fullName evidence="2">Rhs family protein</fullName>
    </submittedName>
</protein>
<dbReference type="Proteomes" id="UP000011134">
    <property type="component" value="Unassembled WGS sequence"/>
</dbReference>
<dbReference type="NCBIfam" id="TIGR01643">
    <property type="entry name" value="YD_repeat_2x"/>
    <property type="match status" value="1"/>
</dbReference>
<dbReference type="Pfam" id="PF05593">
    <property type="entry name" value="RHS_repeat"/>
    <property type="match status" value="1"/>
</dbReference>
<name>L8J6U7_9GAMM</name>
<sequence>MVGIQDSEQGTSEYQFDPLEQLSLSKLPTGEEAFSFDSFGNPEGEDTDVSDDSLLSFQGNRYSYDIFGNQVRMQSPAGYQQRQYNGLNQLTSVKSGGRYNQYQYDALGRRSAKITEGGRTDYCGMANSSSASTVTENIPGTFMSRLR</sequence>
<comment type="caution">
    <text evidence="2">The sequence shown here is derived from an EMBL/GenBank/DDBJ whole genome shotgun (WGS) entry which is preliminary data.</text>
</comment>
<gene>
    <name evidence="2" type="ORF">C942_02398</name>
</gene>
<accession>L8J6U7</accession>
<keyword evidence="3" id="KW-1185">Reference proteome</keyword>
<dbReference type="PATRIC" id="fig|1056511.3.peg.3473"/>
<reference evidence="2 3" key="1">
    <citation type="submission" date="2012-12" db="EMBL/GenBank/DDBJ databases">
        <title>Genome Assembly of Photobacterium sp. AK15.</title>
        <authorList>
            <person name="Khatri I."/>
            <person name="Vaidya B."/>
            <person name="Srinivas T.N.R."/>
            <person name="Subramanian S."/>
            <person name="Pinnaka A."/>
        </authorList>
    </citation>
    <scope>NUCLEOTIDE SEQUENCE [LARGE SCALE GENOMIC DNA]</scope>
    <source>
        <strain evidence="2 3">AK15</strain>
    </source>
</reference>